<name>A0A382F2X3_9ZZZZ</name>
<dbReference type="InterPro" id="IPR043143">
    <property type="entry name" value="Mal/L-sulf/L-lact_DH-like_NADP"/>
</dbReference>
<evidence type="ECO:0000256" key="1">
    <source>
        <dbReference type="ARBA" id="ARBA00023002"/>
    </source>
</evidence>
<dbReference type="SUPFAM" id="SSF89733">
    <property type="entry name" value="L-sulfolactate dehydrogenase-like"/>
    <property type="match status" value="1"/>
</dbReference>
<dbReference type="AlphaFoldDB" id="A0A382F2X3"/>
<dbReference type="GO" id="GO:0016491">
    <property type="term" value="F:oxidoreductase activity"/>
    <property type="evidence" value="ECO:0007669"/>
    <property type="project" value="UniProtKB-KW"/>
</dbReference>
<dbReference type="InterPro" id="IPR036111">
    <property type="entry name" value="Mal/L-sulfo/L-lacto_DH-like_sf"/>
</dbReference>
<dbReference type="EMBL" id="UINC01047300">
    <property type="protein sequence ID" value="SVB56407.1"/>
    <property type="molecule type" value="Genomic_DNA"/>
</dbReference>
<dbReference type="Pfam" id="PF02615">
    <property type="entry name" value="Ldh_2"/>
    <property type="match status" value="1"/>
</dbReference>
<proteinExistence type="predicted"/>
<organism evidence="2">
    <name type="scientific">marine metagenome</name>
    <dbReference type="NCBI Taxonomy" id="408172"/>
    <lineage>
        <taxon>unclassified sequences</taxon>
        <taxon>metagenomes</taxon>
        <taxon>ecological metagenomes</taxon>
    </lineage>
</organism>
<reference evidence="2" key="1">
    <citation type="submission" date="2018-05" db="EMBL/GenBank/DDBJ databases">
        <authorList>
            <person name="Lanie J.A."/>
            <person name="Ng W.-L."/>
            <person name="Kazmierczak K.M."/>
            <person name="Andrzejewski T.M."/>
            <person name="Davidsen T.M."/>
            <person name="Wayne K.J."/>
            <person name="Tettelin H."/>
            <person name="Glass J.I."/>
            <person name="Rusch D."/>
            <person name="Podicherti R."/>
            <person name="Tsui H.-C.T."/>
            <person name="Winkler M.E."/>
        </authorList>
    </citation>
    <scope>NUCLEOTIDE SEQUENCE</scope>
</reference>
<dbReference type="InterPro" id="IPR043144">
    <property type="entry name" value="Mal/L-sulf/L-lact_DH-like_ah"/>
</dbReference>
<sequence length="143" mass="15860">ILADNQRGEEFEALEEMIPAAFFKSMGYTAVGTALGGAFVGQATERARQIAETYPFAHLGAMIWLVDASLFVPGDMFRGAVDDMVRLAREQLIPLRGYAEATLPGAIEHRLEAEYRAEGIKMDRQEKERLTEVGNDLGVEIPW</sequence>
<gene>
    <name evidence="2" type="ORF">METZ01_LOCUS209261</name>
</gene>
<protein>
    <submittedName>
        <fullName evidence="2">Uncharacterized protein</fullName>
    </submittedName>
</protein>
<dbReference type="InterPro" id="IPR003767">
    <property type="entry name" value="Malate/L-lactate_DH-like"/>
</dbReference>
<keyword evidence="1" id="KW-0560">Oxidoreductase</keyword>
<accession>A0A382F2X3</accession>
<dbReference type="Gene3D" id="1.10.1530.10">
    <property type="match status" value="1"/>
</dbReference>
<dbReference type="Gene3D" id="3.30.1370.60">
    <property type="entry name" value="Hypothetical oxidoreductase yiak, domain 2"/>
    <property type="match status" value="1"/>
</dbReference>
<evidence type="ECO:0000313" key="2">
    <source>
        <dbReference type="EMBL" id="SVB56407.1"/>
    </source>
</evidence>
<feature type="non-terminal residue" evidence="2">
    <location>
        <position position="1"/>
    </location>
</feature>